<proteinExistence type="predicted"/>
<sequence length="234" mass="26608">MNTEESQQQQPISILKKAGKKSSPGLGNIHSLAQSNPSSDKPTNRGTGAGGANTNITGKSFEQKTENETRLLANGFVRKQIPGGKKNSKSSFYLIKETGPTDSIVYLTQYGLVKYFNHFFKKEMCRRPDEAYLFRTGDKYTLKVLEKKNQNEDGSVDTKLMTARDFIEEYEDSIEDSNFTIRYAFCISDFLKKNYISDGKKWALLRNRHKKYGIAVLFGDDPNYYETLDAWVNS</sequence>
<dbReference type="AlphaFoldDB" id="A0A6C0EVZ0"/>
<feature type="compositionally biased region" description="Polar residues" evidence="1">
    <location>
        <begin position="31"/>
        <end position="41"/>
    </location>
</feature>
<dbReference type="EMBL" id="MN738961">
    <property type="protein sequence ID" value="QHT33267.1"/>
    <property type="molecule type" value="Genomic_DNA"/>
</dbReference>
<accession>A0A6C0EVZ0</accession>
<reference evidence="2" key="1">
    <citation type="journal article" date="2020" name="Nature">
        <title>Giant virus diversity and host interactions through global metagenomics.</title>
        <authorList>
            <person name="Schulz F."/>
            <person name="Roux S."/>
            <person name="Paez-Espino D."/>
            <person name="Jungbluth S."/>
            <person name="Walsh D.A."/>
            <person name="Denef V.J."/>
            <person name="McMahon K.D."/>
            <person name="Konstantinidis K.T."/>
            <person name="Eloe-Fadrosh E.A."/>
            <person name="Kyrpides N.C."/>
            <person name="Woyke T."/>
        </authorList>
    </citation>
    <scope>NUCLEOTIDE SEQUENCE</scope>
    <source>
        <strain evidence="2">GVMAG-M-3300009161-34</strain>
    </source>
</reference>
<feature type="region of interest" description="Disordered" evidence="1">
    <location>
        <begin position="1"/>
        <end position="63"/>
    </location>
</feature>
<evidence type="ECO:0000256" key="1">
    <source>
        <dbReference type="SAM" id="MobiDB-lite"/>
    </source>
</evidence>
<organism evidence="2">
    <name type="scientific">viral metagenome</name>
    <dbReference type="NCBI Taxonomy" id="1070528"/>
    <lineage>
        <taxon>unclassified sequences</taxon>
        <taxon>metagenomes</taxon>
        <taxon>organismal metagenomes</taxon>
    </lineage>
</organism>
<protein>
    <submittedName>
        <fullName evidence="2">Uncharacterized protein</fullName>
    </submittedName>
</protein>
<feature type="compositionally biased region" description="Polar residues" evidence="1">
    <location>
        <begin position="1"/>
        <end position="12"/>
    </location>
</feature>
<name>A0A6C0EVZ0_9ZZZZ</name>
<evidence type="ECO:0000313" key="2">
    <source>
        <dbReference type="EMBL" id="QHT33267.1"/>
    </source>
</evidence>